<dbReference type="InterPro" id="IPR036282">
    <property type="entry name" value="Glutathione-S-Trfase_C_sf"/>
</dbReference>
<dbReference type="CDD" id="cd03188">
    <property type="entry name" value="GST_C_Beta"/>
    <property type="match status" value="1"/>
</dbReference>
<dbReference type="InterPro" id="IPR004045">
    <property type="entry name" value="Glutathione_S-Trfase_N"/>
</dbReference>
<dbReference type="RefSeq" id="WP_036055106.1">
    <property type="nucleotide sequence ID" value="NZ_CADEVX010000003.1"/>
</dbReference>
<dbReference type="Proteomes" id="UP001059745">
    <property type="component" value="Chromosome 2"/>
</dbReference>
<proteinExistence type="predicted"/>
<dbReference type="EMBL" id="JPGG01000016">
    <property type="protein sequence ID" value="KGC12974.1"/>
    <property type="molecule type" value="Genomic_DNA"/>
</dbReference>
<dbReference type="PANTHER" id="PTHR44051:SF8">
    <property type="entry name" value="GLUTATHIONE S-TRANSFERASE GSTA"/>
    <property type="match status" value="1"/>
</dbReference>
<feature type="domain" description="GST C-terminal" evidence="2">
    <location>
        <begin position="87"/>
        <end position="203"/>
    </location>
</feature>
<keyword evidence="4" id="KW-0808">Transferase</keyword>
<dbReference type="NCBIfam" id="NF007831">
    <property type="entry name" value="PRK10542.1"/>
    <property type="match status" value="1"/>
</dbReference>
<dbReference type="Gene3D" id="1.20.1050.10">
    <property type="match status" value="1"/>
</dbReference>
<dbReference type="Pfam" id="PF00043">
    <property type="entry name" value="GST_C"/>
    <property type="match status" value="1"/>
</dbReference>
<dbReference type="KEGG" id="bgo:BM43_6801"/>
<reference evidence="3 5" key="1">
    <citation type="submission" date="2014-04" db="EMBL/GenBank/DDBJ databases">
        <authorList>
            <person name="Bishop-Lilly K.A."/>
            <person name="Broomall S.M."/>
            <person name="Chain P.S."/>
            <person name="Chertkov O."/>
            <person name="Coyne S.R."/>
            <person name="Daligault H.E."/>
            <person name="Davenport K.W."/>
            <person name="Erkkila T."/>
            <person name="Frey K.G."/>
            <person name="Gibbons H.S."/>
            <person name="Gu W."/>
            <person name="Jaissle J."/>
            <person name="Johnson S.L."/>
            <person name="Koroleva G.I."/>
            <person name="Ladner J.T."/>
            <person name="Lo C.-C."/>
            <person name="Minogue T.D."/>
            <person name="Munk C."/>
            <person name="Palacios G.F."/>
            <person name="Redden C.L."/>
            <person name="Rosenzweig C.N."/>
            <person name="Scholz M.B."/>
            <person name="Teshima H."/>
            <person name="Xu Y."/>
        </authorList>
    </citation>
    <scope>NUCLEOTIDE SEQUENCE [LARGE SCALE GENOMIC DNA]</scope>
    <source>
        <strain evidence="5">gladioli</strain>
        <strain evidence="3">Gladioli</strain>
    </source>
</reference>
<dbReference type="Gene3D" id="3.40.30.10">
    <property type="entry name" value="Glutaredoxin"/>
    <property type="match status" value="1"/>
</dbReference>
<dbReference type="InterPro" id="IPR040079">
    <property type="entry name" value="Glutathione_S-Trfase"/>
</dbReference>
<accession>A0AAW3EWM3</accession>
<dbReference type="SFLD" id="SFLDG00358">
    <property type="entry name" value="Main_(cytGST)"/>
    <property type="match status" value="1"/>
</dbReference>
<dbReference type="SUPFAM" id="SSF47616">
    <property type="entry name" value="GST C-terminal domain-like"/>
    <property type="match status" value="1"/>
</dbReference>
<dbReference type="SFLD" id="SFLDS00019">
    <property type="entry name" value="Glutathione_Transferase_(cytos"/>
    <property type="match status" value="1"/>
</dbReference>
<dbReference type="Pfam" id="PF13409">
    <property type="entry name" value="GST_N_2"/>
    <property type="match status" value="1"/>
</dbReference>
<evidence type="ECO:0000313" key="5">
    <source>
        <dbReference type="Proteomes" id="UP000029590"/>
    </source>
</evidence>
<evidence type="ECO:0000313" key="4">
    <source>
        <dbReference type="EMBL" id="UWX75221.1"/>
    </source>
</evidence>
<organism evidence="3 5">
    <name type="scientific">Burkholderia gladioli</name>
    <name type="common">Pseudomonas marginata</name>
    <name type="synonym">Phytomonas marginata</name>
    <dbReference type="NCBI Taxonomy" id="28095"/>
    <lineage>
        <taxon>Bacteria</taxon>
        <taxon>Pseudomonadati</taxon>
        <taxon>Pseudomonadota</taxon>
        <taxon>Betaproteobacteria</taxon>
        <taxon>Burkholderiales</taxon>
        <taxon>Burkholderiaceae</taxon>
        <taxon>Burkholderia</taxon>
    </lineage>
</organism>
<name>A0AAW3EWM3_BURGA</name>
<dbReference type="AlphaFoldDB" id="A0AAW3EWM3"/>
<evidence type="ECO:0000313" key="3">
    <source>
        <dbReference type="EMBL" id="KGC12974.1"/>
    </source>
</evidence>
<dbReference type="SFLD" id="SFLDG01150">
    <property type="entry name" value="Main.1:_Beta-like"/>
    <property type="match status" value="1"/>
</dbReference>
<dbReference type="InterPro" id="IPR004046">
    <property type="entry name" value="GST_C"/>
</dbReference>
<dbReference type="PANTHER" id="PTHR44051">
    <property type="entry name" value="GLUTATHIONE S-TRANSFERASE-RELATED"/>
    <property type="match status" value="1"/>
</dbReference>
<dbReference type="CDD" id="cd03057">
    <property type="entry name" value="GST_N_Beta"/>
    <property type="match status" value="1"/>
</dbReference>
<dbReference type="SUPFAM" id="SSF52833">
    <property type="entry name" value="Thioredoxin-like"/>
    <property type="match status" value="1"/>
</dbReference>
<dbReference type="InterPro" id="IPR010987">
    <property type="entry name" value="Glutathione-S-Trfase_C-like"/>
</dbReference>
<dbReference type="Proteomes" id="UP000029590">
    <property type="component" value="Unassembled WGS sequence"/>
</dbReference>
<reference evidence="4" key="2">
    <citation type="submission" date="2022-09" db="EMBL/GenBank/DDBJ databases">
        <title>Genomic of Burkholderia gladioli.</title>
        <authorList>
            <person name="Wu H."/>
        </authorList>
    </citation>
    <scope>NUCLEOTIDE SEQUENCE</scope>
    <source>
        <strain evidence="4">ZN-S4</strain>
    </source>
</reference>
<dbReference type="PROSITE" id="PS50405">
    <property type="entry name" value="GST_CTER"/>
    <property type="match status" value="1"/>
</dbReference>
<sequence>MKLYFAPNACSLAPHIVLHELGLPFELVRVDNKTKRTSESGNFLDVNPKGYVAALALDNGEVLTEGPAILQYLADLQPEAGLAAPNGSWARVRLQETLNFITAEIHAGCSPLFNAAISGEVKAIFREKLYRRLDTMEAALCERDYLHDRFGIADAYLYTVLGWLPSFSIDIARWPALARFVARVGARASVKVAQAAEDAMLRI</sequence>
<evidence type="ECO:0000259" key="1">
    <source>
        <dbReference type="PROSITE" id="PS50404"/>
    </source>
</evidence>
<feature type="domain" description="GST N-terminal" evidence="1">
    <location>
        <begin position="1"/>
        <end position="81"/>
    </location>
</feature>
<protein>
    <submittedName>
        <fullName evidence="4">Glutathione transferase GstA</fullName>
        <ecNumber evidence="4">2.5.1.18</ecNumber>
    </submittedName>
</protein>
<evidence type="ECO:0000259" key="2">
    <source>
        <dbReference type="PROSITE" id="PS50405"/>
    </source>
</evidence>
<dbReference type="EC" id="2.5.1.18" evidence="4"/>
<dbReference type="EMBL" id="CP104215">
    <property type="protein sequence ID" value="UWX75221.1"/>
    <property type="molecule type" value="Genomic_DNA"/>
</dbReference>
<gene>
    <name evidence="4" type="primary">gstA</name>
    <name evidence="3" type="ORF">DM48_966</name>
    <name evidence="4" type="ORF">NYZ96_25035</name>
</gene>
<dbReference type="InterPro" id="IPR036249">
    <property type="entry name" value="Thioredoxin-like_sf"/>
</dbReference>
<dbReference type="PROSITE" id="PS50404">
    <property type="entry name" value="GST_NTER"/>
    <property type="match status" value="1"/>
</dbReference>
<dbReference type="GO" id="GO:0004364">
    <property type="term" value="F:glutathione transferase activity"/>
    <property type="evidence" value="ECO:0007669"/>
    <property type="project" value="UniProtKB-EC"/>
</dbReference>